<evidence type="ECO:0000313" key="2">
    <source>
        <dbReference type="Proteomes" id="UP000586305"/>
    </source>
</evidence>
<dbReference type="Proteomes" id="UP000586305">
    <property type="component" value="Unassembled WGS sequence"/>
</dbReference>
<organism evidence="1 2">
    <name type="scientific">Pseudoalteromonas caenipelagi</name>
    <dbReference type="NCBI Taxonomy" id="2726988"/>
    <lineage>
        <taxon>Bacteria</taxon>
        <taxon>Pseudomonadati</taxon>
        <taxon>Pseudomonadota</taxon>
        <taxon>Gammaproteobacteria</taxon>
        <taxon>Alteromonadales</taxon>
        <taxon>Pseudoalteromonadaceae</taxon>
        <taxon>Pseudoalteromonas</taxon>
    </lineage>
</organism>
<dbReference type="AlphaFoldDB" id="A0A849VCI6"/>
<name>A0A849VCI6_9GAMM</name>
<dbReference type="EMBL" id="JABBPG010000003">
    <property type="protein sequence ID" value="NOU51006.1"/>
    <property type="molecule type" value="Genomic_DNA"/>
</dbReference>
<dbReference type="Gene3D" id="1.10.3680.10">
    <property type="entry name" value="TerB-like"/>
    <property type="match status" value="1"/>
</dbReference>
<evidence type="ECO:0000313" key="1">
    <source>
        <dbReference type="EMBL" id="NOU51006.1"/>
    </source>
</evidence>
<sequence length="130" mass="14684">MKFEQLLDHFDSGICVEQLQKESLLDLALLFVAVDGSVCDVELNVVKEWATTLNWNSAVSMDNYIADMTGKCIHAVKTADIEAFIKHRMKYIVDQPMRELALKIAREVAEADGNFDSKEKSAIEFLETQV</sequence>
<reference evidence="1 2" key="1">
    <citation type="submission" date="2020-04" db="EMBL/GenBank/DDBJ databases">
        <title>Pseudoalteromonas caenipelagi sp. nov., isolated from a tidal flat.</title>
        <authorList>
            <person name="Park S."/>
            <person name="Yoon J.-H."/>
        </authorList>
    </citation>
    <scope>NUCLEOTIDE SEQUENCE [LARGE SCALE GENOMIC DNA]</scope>
    <source>
        <strain evidence="1 2">JBTF-M23</strain>
    </source>
</reference>
<protein>
    <recommendedName>
        <fullName evidence="3">Co-chaperone DjlA N-terminal domain-containing protein</fullName>
    </recommendedName>
</protein>
<dbReference type="InterPro" id="IPR029024">
    <property type="entry name" value="TerB-like"/>
</dbReference>
<evidence type="ECO:0008006" key="3">
    <source>
        <dbReference type="Google" id="ProtNLM"/>
    </source>
</evidence>
<accession>A0A849VCI6</accession>
<proteinExistence type="predicted"/>
<dbReference type="SUPFAM" id="SSF158682">
    <property type="entry name" value="TerB-like"/>
    <property type="match status" value="1"/>
</dbReference>
<keyword evidence="2" id="KW-1185">Reference proteome</keyword>
<comment type="caution">
    <text evidence="1">The sequence shown here is derived from an EMBL/GenBank/DDBJ whole genome shotgun (WGS) entry which is preliminary data.</text>
</comment>
<gene>
    <name evidence="1" type="ORF">HG263_10725</name>
</gene>
<dbReference type="RefSeq" id="WP_171626063.1">
    <property type="nucleotide sequence ID" value="NZ_JABBPG010000003.1"/>
</dbReference>